<evidence type="ECO:0000256" key="8">
    <source>
        <dbReference type="ARBA" id="ARBA00022679"/>
    </source>
</evidence>
<evidence type="ECO:0000256" key="6">
    <source>
        <dbReference type="ARBA" id="ARBA00022448"/>
    </source>
</evidence>
<keyword evidence="7" id="KW-0962">Peroxisome biogenesis</keyword>
<dbReference type="Proteomes" id="UP001239994">
    <property type="component" value="Unassembled WGS sequence"/>
</dbReference>
<dbReference type="InterPro" id="IPR006845">
    <property type="entry name" value="Pex_N"/>
</dbReference>
<comment type="function">
    <text evidence="18">E3 ubiquitin-protein ligase component of a retrotranslocation channel required for peroxisome organization by mediating export of the PEX5 receptor from peroxisomes to the cytosol, thereby promoting PEX5 recycling. The retrotranslocation channel is composed of PEX2, PEX10 and PEX12; each subunit contributing transmembrane segments that coassemble into an open channel that specifically allows the passage of PEX5 through the peroxisomal membrane. PEX10 also regulates PEX5 recycling by acting as a E3 ubiquitin-protein ligase. When PEX5 recycling is compromised, PEX10 catalyzes polyubiquitination of PEX5 during its passage through the retrotranslocation channel, leading to its degradation.</text>
</comment>
<evidence type="ECO:0000256" key="17">
    <source>
        <dbReference type="ARBA" id="ARBA00023140"/>
    </source>
</evidence>
<dbReference type="PANTHER" id="PTHR23350:SF0">
    <property type="entry name" value="PEROXISOME BIOGENESIS FACTOR 10"/>
    <property type="match status" value="1"/>
</dbReference>
<dbReference type="InterPro" id="IPR001841">
    <property type="entry name" value="Znf_RING"/>
</dbReference>
<dbReference type="InterPro" id="IPR018957">
    <property type="entry name" value="Znf_C3HC4_RING-type"/>
</dbReference>
<evidence type="ECO:0000256" key="12">
    <source>
        <dbReference type="ARBA" id="ARBA00022786"/>
    </source>
</evidence>
<comment type="catalytic activity">
    <reaction evidence="1">
        <text>S-ubiquitinyl-[E2 ubiquitin-conjugating enzyme]-L-cysteine + [acceptor protein]-L-lysine = [E2 ubiquitin-conjugating enzyme]-L-cysteine + N(6)-ubiquitinyl-[acceptor protein]-L-lysine.</text>
        <dbReference type="EC" id="2.3.2.27"/>
    </reaction>
</comment>
<dbReference type="SUPFAM" id="SSF57850">
    <property type="entry name" value="RING/U-box"/>
    <property type="match status" value="1"/>
</dbReference>
<gene>
    <name evidence="22" type="ORF">P4O66_017366</name>
</gene>
<dbReference type="PANTHER" id="PTHR23350">
    <property type="entry name" value="PEROXISOME ASSEMBLY PROTEIN 10"/>
    <property type="match status" value="1"/>
</dbReference>
<keyword evidence="12" id="KW-0833">Ubl conjugation pathway</keyword>
<organism evidence="22 23">
    <name type="scientific">Electrophorus voltai</name>
    <dbReference type="NCBI Taxonomy" id="2609070"/>
    <lineage>
        <taxon>Eukaryota</taxon>
        <taxon>Metazoa</taxon>
        <taxon>Chordata</taxon>
        <taxon>Craniata</taxon>
        <taxon>Vertebrata</taxon>
        <taxon>Euteleostomi</taxon>
        <taxon>Actinopterygii</taxon>
        <taxon>Neopterygii</taxon>
        <taxon>Teleostei</taxon>
        <taxon>Ostariophysi</taxon>
        <taxon>Gymnotiformes</taxon>
        <taxon>Gymnotoidei</taxon>
        <taxon>Gymnotidae</taxon>
        <taxon>Electrophorus</taxon>
    </lineage>
</organism>
<dbReference type="InterPro" id="IPR013083">
    <property type="entry name" value="Znf_RING/FYVE/PHD"/>
</dbReference>
<keyword evidence="14" id="KW-0653">Protein transport</keyword>
<evidence type="ECO:0000256" key="11">
    <source>
        <dbReference type="ARBA" id="ARBA00022771"/>
    </source>
</evidence>
<dbReference type="GO" id="GO:0061630">
    <property type="term" value="F:ubiquitin protein ligase activity"/>
    <property type="evidence" value="ECO:0007669"/>
    <property type="project" value="UniProtKB-EC"/>
</dbReference>
<protein>
    <recommendedName>
        <fullName evidence="5">RING-type E3 ubiquitin transferase</fullName>
        <ecNumber evidence="5">2.3.2.27</ecNumber>
    </recommendedName>
</protein>
<feature type="region of interest" description="Disordered" evidence="20">
    <location>
        <begin position="301"/>
        <end position="322"/>
    </location>
</feature>
<reference evidence="22" key="1">
    <citation type="submission" date="2023-03" db="EMBL/GenBank/DDBJ databases">
        <title>Electrophorus voltai genome.</title>
        <authorList>
            <person name="Bian C."/>
        </authorList>
    </citation>
    <scope>NUCLEOTIDE SEQUENCE</scope>
    <source>
        <strain evidence="22">CB-2022</strain>
        <tissue evidence="22">Muscle</tissue>
    </source>
</reference>
<dbReference type="InterPro" id="IPR017907">
    <property type="entry name" value="Znf_RING_CS"/>
</dbReference>
<dbReference type="Gene3D" id="3.30.40.10">
    <property type="entry name" value="Zinc/RING finger domain, C3HC4 (zinc finger)"/>
    <property type="match status" value="1"/>
</dbReference>
<feature type="region of interest" description="Disordered" evidence="20">
    <location>
        <begin position="1"/>
        <end position="48"/>
    </location>
</feature>
<dbReference type="Pfam" id="PF00097">
    <property type="entry name" value="zf-C3HC4"/>
    <property type="match status" value="1"/>
</dbReference>
<evidence type="ECO:0000256" key="14">
    <source>
        <dbReference type="ARBA" id="ARBA00022927"/>
    </source>
</evidence>
<accession>A0AAD8YTK9</accession>
<evidence type="ECO:0000256" key="5">
    <source>
        <dbReference type="ARBA" id="ARBA00012483"/>
    </source>
</evidence>
<dbReference type="InterPro" id="IPR025654">
    <property type="entry name" value="PEX2/10"/>
</dbReference>
<keyword evidence="16" id="KW-0472">Membrane</keyword>
<comment type="caution">
    <text evidence="22">The sequence shown here is derived from an EMBL/GenBank/DDBJ whole genome shotgun (WGS) entry which is preliminary data.</text>
</comment>
<comment type="subcellular location">
    <subcellularLocation>
        <location evidence="2">Peroxisome membrane</location>
        <topology evidence="2">Multi-pass membrane protein</topology>
    </subcellularLocation>
</comment>
<evidence type="ECO:0000256" key="4">
    <source>
        <dbReference type="ARBA" id="ARBA00008704"/>
    </source>
</evidence>
<dbReference type="GO" id="GO:0016558">
    <property type="term" value="P:protein import into peroxisome matrix"/>
    <property type="evidence" value="ECO:0007669"/>
    <property type="project" value="InterPro"/>
</dbReference>
<name>A0AAD8YTK9_9TELE</name>
<feature type="compositionally biased region" description="Polar residues" evidence="20">
    <location>
        <begin position="34"/>
        <end position="48"/>
    </location>
</feature>
<evidence type="ECO:0000256" key="16">
    <source>
        <dbReference type="ARBA" id="ARBA00023136"/>
    </source>
</evidence>
<evidence type="ECO:0000256" key="18">
    <source>
        <dbReference type="ARBA" id="ARBA00045271"/>
    </source>
</evidence>
<dbReference type="PROSITE" id="PS00518">
    <property type="entry name" value="ZF_RING_1"/>
    <property type="match status" value="1"/>
</dbReference>
<evidence type="ECO:0000313" key="23">
    <source>
        <dbReference type="Proteomes" id="UP001239994"/>
    </source>
</evidence>
<evidence type="ECO:0000256" key="3">
    <source>
        <dbReference type="ARBA" id="ARBA00004906"/>
    </source>
</evidence>
<evidence type="ECO:0000313" key="22">
    <source>
        <dbReference type="EMBL" id="KAK1786985.1"/>
    </source>
</evidence>
<keyword evidence="10" id="KW-0479">Metal-binding</keyword>
<evidence type="ECO:0000256" key="13">
    <source>
        <dbReference type="ARBA" id="ARBA00022833"/>
    </source>
</evidence>
<comment type="similarity">
    <text evidence="4">Belongs to the pex2/pex10/pex12 family.</text>
</comment>
<feature type="domain" description="RING-type" evidence="21">
    <location>
        <begin position="326"/>
        <end position="353"/>
    </location>
</feature>
<dbReference type="AlphaFoldDB" id="A0AAD8YTK9"/>
<evidence type="ECO:0000256" key="10">
    <source>
        <dbReference type="ARBA" id="ARBA00022723"/>
    </source>
</evidence>
<keyword evidence="15" id="KW-1133">Transmembrane helix</keyword>
<evidence type="ECO:0000256" key="20">
    <source>
        <dbReference type="SAM" id="MobiDB-lite"/>
    </source>
</evidence>
<evidence type="ECO:0000259" key="21">
    <source>
        <dbReference type="PROSITE" id="PS50089"/>
    </source>
</evidence>
<dbReference type="Pfam" id="PF04757">
    <property type="entry name" value="Pex2_Pex12"/>
    <property type="match status" value="1"/>
</dbReference>
<keyword evidence="11 19" id="KW-0863">Zinc-finger</keyword>
<dbReference type="SMART" id="SM00184">
    <property type="entry name" value="RING"/>
    <property type="match status" value="1"/>
</dbReference>
<keyword evidence="17" id="KW-0576">Peroxisome</keyword>
<evidence type="ECO:0000256" key="2">
    <source>
        <dbReference type="ARBA" id="ARBA00004585"/>
    </source>
</evidence>
<dbReference type="CDD" id="cd16527">
    <property type="entry name" value="RING-HC_PEX10"/>
    <property type="match status" value="1"/>
</dbReference>
<keyword evidence="8" id="KW-0808">Transferase</keyword>
<proteinExistence type="inferred from homology"/>
<keyword evidence="23" id="KW-1185">Reference proteome</keyword>
<keyword evidence="13" id="KW-0862">Zinc</keyword>
<evidence type="ECO:0000256" key="9">
    <source>
        <dbReference type="ARBA" id="ARBA00022692"/>
    </source>
</evidence>
<sequence>MLSGSRLRSSAANRQTAAAWFPAERRHDSKTGKPKSSISQPRPGSQATKPLAIMPLVHANQPQLIRSSQKDEYYQTSLRNHANDVFQAIAGSKRWLQWRKEIELLSDLTYYVLTTLSGYQTLGEEYVSIVQVDPTNRRIPSRTRRGAFVFFHTFLPYLLDKLLVCVEHELEAEEDEVNQNAQREAALTWSPVSYVKAWIQRAVRMLNEQQRKSLKPVVFAVQQGVTILHRVHVALFYISGVFYHLAKRTTGISYLRVHGMTGDDRTIRTSYRLLGAVSLLQLAITLTLQFNNLRQRQRARQEWKQHRNLPSSPQASKSPSSKAPRCILCLEDRRHSTTTPCGHLFCWECITEWCNTKASAAMRRRSMLMLFGAQGLFTRLEKVSAKAGLRLFRQKDRSLYYKEGLLIPMLVQSPVCCARGSHVMGT</sequence>
<comment type="pathway">
    <text evidence="3">Protein modification; protein ubiquitination.</text>
</comment>
<dbReference type="GO" id="GO:0008270">
    <property type="term" value="F:zinc ion binding"/>
    <property type="evidence" value="ECO:0007669"/>
    <property type="project" value="UniProtKB-KW"/>
</dbReference>
<feature type="compositionally biased region" description="Low complexity" evidence="20">
    <location>
        <begin position="310"/>
        <end position="322"/>
    </location>
</feature>
<dbReference type="GO" id="GO:0005778">
    <property type="term" value="C:peroxisomal membrane"/>
    <property type="evidence" value="ECO:0007669"/>
    <property type="project" value="UniProtKB-SubCell"/>
</dbReference>
<keyword evidence="6" id="KW-0813">Transport</keyword>
<keyword evidence="9" id="KW-0812">Transmembrane</keyword>
<evidence type="ECO:0000256" key="1">
    <source>
        <dbReference type="ARBA" id="ARBA00000900"/>
    </source>
</evidence>
<dbReference type="PROSITE" id="PS50089">
    <property type="entry name" value="ZF_RING_2"/>
    <property type="match status" value="1"/>
</dbReference>
<dbReference type="EC" id="2.3.2.27" evidence="5"/>
<evidence type="ECO:0000256" key="19">
    <source>
        <dbReference type="PROSITE-ProRule" id="PRU00175"/>
    </source>
</evidence>
<evidence type="ECO:0000256" key="7">
    <source>
        <dbReference type="ARBA" id="ARBA00022593"/>
    </source>
</evidence>
<evidence type="ECO:0000256" key="15">
    <source>
        <dbReference type="ARBA" id="ARBA00022989"/>
    </source>
</evidence>
<feature type="compositionally biased region" description="Polar residues" evidence="20">
    <location>
        <begin position="1"/>
        <end position="16"/>
    </location>
</feature>
<dbReference type="EMBL" id="JAROKS010000024">
    <property type="protein sequence ID" value="KAK1786985.1"/>
    <property type="molecule type" value="Genomic_DNA"/>
</dbReference>